<evidence type="ECO:0000256" key="1">
    <source>
        <dbReference type="SAM" id="MobiDB-lite"/>
    </source>
</evidence>
<evidence type="ECO:0000313" key="3">
    <source>
        <dbReference type="Proteomes" id="UP001498398"/>
    </source>
</evidence>
<feature type="compositionally biased region" description="Low complexity" evidence="1">
    <location>
        <begin position="383"/>
        <end position="392"/>
    </location>
</feature>
<dbReference type="Proteomes" id="UP001498398">
    <property type="component" value="Unassembled WGS sequence"/>
</dbReference>
<proteinExistence type="predicted"/>
<feature type="compositionally biased region" description="Polar residues" evidence="1">
    <location>
        <begin position="361"/>
        <end position="374"/>
    </location>
</feature>
<gene>
    <name evidence="2" type="ORF">VKT23_011094</name>
</gene>
<feature type="region of interest" description="Disordered" evidence="1">
    <location>
        <begin position="1"/>
        <end position="89"/>
    </location>
</feature>
<feature type="compositionally biased region" description="Basic residues" evidence="1">
    <location>
        <begin position="398"/>
        <end position="409"/>
    </location>
</feature>
<protein>
    <submittedName>
        <fullName evidence="2">Uncharacterized protein</fullName>
    </submittedName>
</protein>
<dbReference type="EMBL" id="JBANRG010000023">
    <property type="protein sequence ID" value="KAK7455220.1"/>
    <property type="molecule type" value="Genomic_DNA"/>
</dbReference>
<feature type="region of interest" description="Disordered" evidence="1">
    <location>
        <begin position="261"/>
        <end position="287"/>
    </location>
</feature>
<feature type="compositionally biased region" description="Polar residues" evidence="1">
    <location>
        <begin position="46"/>
        <end position="55"/>
    </location>
</feature>
<reference evidence="2 3" key="1">
    <citation type="submission" date="2024-01" db="EMBL/GenBank/DDBJ databases">
        <title>A draft genome for the cacao thread blight pathogen Marasmiellus scandens.</title>
        <authorList>
            <person name="Baruah I.K."/>
            <person name="Leung J."/>
            <person name="Bukari Y."/>
            <person name="Amoako-Attah I."/>
            <person name="Meinhardt L.W."/>
            <person name="Bailey B.A."/>
            <person name="Cohen S.P."/>
        </authorList>
    </citation>
    <scope>NUCLEOTIDE SEQUENCE [LARGE SCALE GENOMIC DNA]</scope>
    <source>
        <strain evidence="2 3">GH-19</strain>
    </source>
</reference>
<name>A0ABR1J9X1_9AGAR</name>
<keyword evidence="3" id="KW-1185">Reference proteome</keyword>
<feature type="region of interest" description="Disordered" evidence="1">
    <location>
        <begin position="351"/>
        <end position="440"/>
    </location>
</feature>
<organism evidence="2 3">
    <name type="scientific">Marasmiellus scandens</name>
    <dbReference type="NCBI Taxonomy" id="2682957"/>
    <lineage>
        <taxon>Eukaryota</taxon>
        <taxon>Fungi</taxon>
        <taxon>Dikarya</taxon>
        <taxon>Basidiomycota</taxon>
        <taxon>Agaricomycotina</taxon>
        <taxon>Agaricomycetes</taxon>
        <taxon>Agaricomycetidae</taxon>
        <taxon>Agaricales</taxon>
        <taxon>Marasmiineae</taxon>
        <taxon>Omphalotaceae</taxon>
        <taxon>Marasmiellus</taxon>
    </lineage>
</organism>
<feature type="compositionally biased region" description="Polar residues" evidence="1">
    <location>
        <begin position="63"/>
        <end position="89"/>
    </location>
</feature>
<comment type="caution">
    <text evidence="2">The sequence shown here is derived from an EMBL/GenBank/DDBJ whole genome shotgun (WGS) entry which is preliminary data.</text>
</comment>
<sequence length="440" mass="48429">MNPNNIGVNDYSMITHPLSQSDGRPNKHSFSTSTCPSTHVLPRISQRPTTGGHISSDQRRNYPPQTVPSSGEDTTQVHGSSIRGNRQPTNLSLAPGLQYSSLQGLRHDNQLIVPASHPSIEGRIAYSTQVHDPQLQLQYISNGNQPQSSPYYQLAPNIYDPSHPIYADSTWSFSPQVGNVANGHQLQLPLPAYSGCDTYSDDYFFQSSELPVQPYMQWGYPPQISSQWSSPGSLNDRENGSTWNGGASFFLAYQVPHASFPPQQSFHQESHNRRAAQADAVNPTQTHDSQLQLQCMGNSDHSQMSRAFVSAETEYLTRPSSRSILPAGRPALSSSPETIYASLSRPFFQLPSARPLDSTRTEPQGANGTSNAPPTLQFIYEDPSSPSSTKKTPQAHRTSTKRRGKKIRKVSNQTLNIKKDGSVTPSSADVTGRGRRVRRT</sequence>
<evidence type="ECO:0000313" key="2">
    <source>
        <dbReference type="EMBL" id="KAK7455220.1"/>
    </source>
</evidence>
<accession>A0ABR1J9X1</accession>
<feature type="compositionally biased region" description="Polar residues" evidence="1">
    <location>
        <begin position="17"/>
        <end position="37"/>
    </location>
</feature>